<evidence type="ECO:0000313" key="1">
    <source>
        <dbReference type="EMBL" id="JAH25461.1"/>
    </source>
</evidence>
<reference evidence="1" key="1">
    <citation type="submission" date="2014-11" db="EMBL/GenBank/DDBJ databases">
        <authorList>
            <person name="Amaro Gonzalez C."/>
        </authorList>
    </citation>
    <scope>NUCLEOTIDE SEQUENCE</scope>
</reference>
<accession>A0A0E9R8I8</accession>
<sequence>MRNGRACLDMCTAFPDLW</sequence>
<reference evidence="1" key="2">
    <citation type="journal article" date="2015" name="Fish Shellfish Immunol.">
        <title>Early steps in the European eel (Anguilla anguilla)-Vibrio vulnificus interaction in the gills: Role of the RtxA13 toxin.</title>
        <authorList>
            <person name="Callol A."/>
            <person name="Pajuelo D."/>
            <person name="Ebbesson L."/>
            <person name="Teles M."/>
            <person name="MacKenzie S."/>
            <person name="Amaro C."/>
        </authorList>
    </citation>
    <scope>NUCLEOTIDE SEQUENCE</scope>
</reference>
<dbReference type="EMBL" id="GBXM01083116">
    <property type="protein sequence ID" value="JAH25461.1"/>
    <property type="molecule type" value="Transcribed_RNA"/>
</dbReference>
<name>A0A0E9R8I8_ANGAN</name>
<proteinExistence type="predicted"/>
<organism evidence="1">
    <name type="scientific">Anguilla anguilla</name>
    <name type="common">European freshwater eel</name>
    <name type="synonym">Muraena anguilla</name>
    <dbReference type="NCBI Taxonomy" id="7936"/>
    <lineage>
        <taxon>Eukaryota</taxon>
        <taxon>Metazoa</taxon>
        <taxon>Chordata</taxon>
        <taxon>Craniata</taxon>
        <taxon>Vertebrata</taxon>
        <taxon>Euteleostomi</taxon>
        <taxon>Actinopterygii</taxon>
        <taxon>Neopterygii</taxon>
        <taxon>Teleostei</taxon>
        <taxon>Anguilliformes</taxon>
        <taxon>Anguillidae</taxon>
        <taxon>Anguilla</taxon>
    </lineage>
</organism>
<dbReference type="AlphaFoldDB" id="A0A0E9R8I8"/>
<protein>
    <submittedName>
        <fullName evidence="1">Uncharacterized protein</fullName>
    </submittedName>
</protein>